<comment type="similarity">
    <text evidence="1">Belongs to the N-acetylmuramoyl-L-alanine amidase 2 family.</text>
</comment>
<dbReference type="SMART" id="SM00644">
    <property type="entry name" value="Ami_2"/>
    <property type="match status" value="1"/>
</dbReference>
<dbReference type="Pfam" id="PF01510">
    <property type="entry name" value="Amidase_2"/>
    <property type="match status" value="1"/>
</dbReference>
<evidence type="ECO:0000259" key="4">
    <source>
        <dbReference type="SMART" id="SM00644"/>
    </source>
</evidence>
<evidence type="ECO:0000259" key="5">
    <source>
        <dbReference type="SMART" id="SM00701"/>
    </source>
</evidence>
<evidence type="ECO:0000313" key="7">
    <source>
        <dbReference type="Proteomes" id="UP001500730"/>
    </source>
</evidence>
<sequence>MRAHPRSLLPALVVALSALVASGATPAAAEPAAHATRVGPTGLLPAAPAPAAAPVRPRVTSFAIPDVAAGQASSAPGTSASKGRRVVAQSQHTGVAFDVAGVTFTGRAPADLEVQVRTRARSTWTGWMDLEVDPQDGPDPGSAEGRRSRSGTEAVTAADSDGIEVRVLTAAATPKGLALAVVDAGTSPADATIGAVGDPAGTGVDPASSSTAGAGDRAAPSTVDASTAAASTTTAPTTTAASTTAAATAAAAASVPRPAIISRAQWGADDSLMPCQPQHLAGFKAAVVHHTVNANTYTSAEAASLMRGIFAFHTQSRGWCDIGYNFLVDRFGRIYEGRKGGLSGFTLGAQAGGFNQETFGVSVIGDFTSVPFPSAVRTAVARVVAWQADRSAFDPSASVTLTSGGSTRYAPGVRVTKPRVMGHRDLSLTDCPGDAAYPQVPGIRSAAASEWRAGQYSGRANRFTPVTARRVVDTRSGVGAPRAKLAAGGSITFRPSGMPADVSAVAVNVTTTGATRLTSVGLVPAGVEPRSASVLNTGPGRTTAAAVTVGVGSGGAVTLRSSSGSVDVIVDLAGYYSNGSANGLAGSFRRVLDTRSGLGAPARRVEPSRPLTLTVANLPAGTRAVNLNLTVTGPQGAGHLTAYAGGSARPSTSNVNFLTGQDVANLATVPVGPGGTVTIHSTAPTHVVADVMGVFVAGTGSRFTPVSPRRVLDTRYGWGAPYGPLVAGRTLTATVAGIPATANGVAMSLSATSATQPTSLTVYAAGTSRPGTSNVNVVPGQAVSALVVSGIRGSAVSVSSAVGSVSVIGDLMGYYAG</sequence>
<feature type="compositionally biased region" description="Low complexity" evidence="2">
    <location>
        <begin position="218"/>
        <end position="239"/>
    </location>
</feature>
<dbReference type="CDD" id="cd06583">
    <property type="entry name" value="PGRP"/>
    <property type="match status" value="1"/>
</dbReference>
<protein>
    <recommendedName>
        <fullName evidence="8">N-acetylmuramoyl-L-alanine amidase</fullName>
    </recommendedName>
</protein>
<dbReference type="InterPro" id="IPR036505">
    <property type="entry name" value="Amidase/PGRP_sf"/>
</dbReference>
<evidence type="ECO:0008006" key="8">
    <source>
        <dbReference type="Google" id="ProtNLM"/>
    </source>
</evidence>
<evidence type="ECO:0000313" key="6">
    <source>
        <dbReference type="EMBL" id="GAA2488070.1"/>
    </source>
</evidence>
<reference evidence="6 7" key="1">
    <citation type="journal article" date="2019" name="Int. J. Syst. Evol. Microbiol.">
        <title>The Global Catalogue of Microorganisms (GCM) 10K type strain sequencing project: providing services to taxonomists for standard genome sequencing and annotation.</title>
        <authorList>
            <consortium name="The Broad Institute Genomics Platform"/>
            <consortium name="The Broad Institute Genome Sequencing Center for Infectious Disease"/>
            <person name="Wu L."/>
            <person name="Ma J."/>
        </authorList>
    </citation>
    <scope>NUCLEOTIDE SEQUENCE [LARGE SCALE GENOMIC DNA]</scope>
    <source>
        <strain evidence="6 7">JCM 16259</strain>
    </source>
</reference>
<dbReference type="SMART" id="SM00701">
    <property type="entry name" value="PGRP"/>
    <property type="match status" value="1"/>
</dbReference>
<dbReference type="InterPro" id="IPR006619">
    <property type="entry name" value="PGRP_domain_met/bac"/>
</dbReference>
<accession>A0ABN3LRK3</accession>
<feature type="domain" description="N-acetylmuramoyl-L-alanine amidase" evidence="4">
    <location>
        <begin position="273"/>
        <end position="433"/>
    </location>
</feature>
<feature type="domain" description="Peptidoglycan recognition protein family" evidence="5">
    <location>
        <begin position="258"/>
        <end position="406"/>
    </location>
</feature>
<dbReference type="InterPro" id="IPR002502">
    <property type="entry name" value="Amidase_domain"/>
</dbReference>
<dbReference type="RefSeq" id="WP_344255502.1">
    <property type="nucleotide sequence ID" value="NZ_BAAARE010000011.1"/>
</dbReference>
<dbReference type="PANTHER" id="PTHR11022">
    <property type="entry name" value="PEPTIDOGLYCAN RECOGNITION PROTEIN"/>
    <property type="match status" value="1"/>
</dbReference>
<feature type="signal peptide" evidence="3">
    <location>
        <begin position="1"/>
        <end position="29"/>
    </location>
</feature>
<dbReference type="Proteomes" id="UP001500730">
    <property type="component" value="Unassembled WGS sequence"/>
</dbReference>
<feature type="chain" id="PRO_5046254662" description="N-acetylmuramoyl-L-alanine amidase" evidence="3">
    <location>
        <begin position="30"/>
        <end position="817"/>
    </location>
</feature>
<evidence type="ECO:0000256" key="2">
    <source>
        <dbReference type="SAM" id="MobiDB-lite"/>
    </source>
</evidence>
<feature type="region of interest" description="Disordered" evidence="2">
    <location>
        <begin position="196"/>
        <end position="239"/>
    </location>
</feature>
<evidence type="ECO:0000256" key="1">
    <source>
        <dbReference type="ARBA" id="ARBA00007553"/>
    </source>
</evidence>
<dbReference type="InterPro" id="IPR015510">
    <property type="entry name" value="PGRP"/>
</dbReference>
<gene>
    <name evidence="6" type="ORF">GCM10009858_27600</name>
</gene>
<dbReference type="PANTHER" id="PTHR11022:SF41">
    <property type="entry name" value="PEPTIDOGLYCAN-RECOGNITION PROTEIN LC-RELATED"/>
    <property type="match status" value="1"/>
</dbReference>
<feature type="region of interest" description="Disordered" evidence="2">
    <location>
        <begin position="129"/>
        <end position="158"/>
    </location>
</feature>
<keyword evidence="3" id="KW-0732">Signal</keyword>
<dbReference type="EMBL" id="BAAARE010000011">
    <property type="protein sequence ID" value="GAA2488070.1"/>
    <property type="molecule type" value="Genomic_DNA"/>
</dbReference>
<keyword evidence="7" id="KW-1185">Reference proteome</keyword>
<organism evidence="6 7">
    <name type="scientific">Terrabacter carboxydivorans</name>
    <dbReference type="NCBI Taxonomy" id="619730"/>
    <lineage>
        <taxon>Bacteria</taxon>
        <taxon>Bacillati</taxon>
        <taxon>Actinomycetota</taxon>
        <taxon>Actinomycetes</taxon>
        <taxon>Micrococcales</taxon>
        <taxon>Intrasporangiaceae</taxon>
        <taxon>Terrabacter</taxon>
    </lineage>
</organism>
<dbReference type="SUPFAM" id="SSF55846">
    <property type="entry name" value="N-acetylmuramoyl-L-alanine amidase-like"/>
    <property type="match status" value="1"/>
</dbReference>
<dbReference type="Gene3D" id="3.40.80.10">
    <property type="entry name" value="Peptidoglycan recognition protein-like"/>
    <property type="match status" value="1"/>
</dbReference>
<proteinExistence type="inferred from homology"/>
<evidence type="ECO:0000256" key="3">
    <source>
        <dbReference type="SAM" id="SignalP"/>
    </source>
</evidence>
<comment type="caution">
    <text evidence="6">The sequence shown here is derived from an EMBL/GenBank/DDBJ whole genome shotgun (WGS) entry which is preliminary data.</text>
</comment>
<name>A0ABN3LRK3_9MICO</name>